<keyword evidence="3" id="KW-1185">Reference proteome</keyword>
<dbReference type="PROSITE" id="PS50007">
    <property type="entry name" value="PIPLC_X_DOMAIN"/>
    <property type="match status" value="1"/>
</dbReference>
<dbReference type="PANTHER" id="PTHR13593">
    <property type="match status" value="1"/>
</dbReference>
<sequence length="504" mass="54077">MGNLTIRNLSITPLELEQVERIAPPVPKPANGFAKITRRFTGQKHNGTPTASTVAINTPPSSKQDITEVVVTPFSETVSSIPAPGGSGGDGSPSEIRITFHEPDTDRRYTASIPGVPSPRSIVMKSDSGAGDKEFTLIYLPSRAFLAIFSSAHLHAWMAELPEHFPLSCLSIPGTHNSPTCHVALPSVRCQAVGVREQLDNGVRFLDIRVSCPSPPSTANLSCTNCSSADTNLALVHSAFPISLSGTKYLHDLLAEVYDFLDANPSETILVSLKREGTGKGTDQHLSQCLATRYFGLVTSPDNTDMNNAADAKKRWYTDPRIPTLGEARGRCVLVRRFHLHESLSSGGLGIDGSSWPDNCADGTCGSGQIRIQDYYEVGQSNDIATKITYAQETLSRAAQQEFAASATTTGNAEGSSLPFFINFLSGSNFFNASCWPEKIAAKINPAIIEHLCVDHGAPDKGPGQLTVGDAGTGIVVTDWVGNNGDWDLIRCIVGWNARLQLKQ</sequence>
<reference evidence="2" key="1">
    <citation type="journal article" date="2023" name="Mol. Phylogenet. Evol.">
        <title>Genome-scale phylogeny and comparative genomics of the fungal order Sordariales.</title>
        <authorList>
            <person name="Hensen N."/>
            <person name="Bonometti L."/>
            <person name="Westerberg I."/>
            <person name="Brannstrom I.O."/>
            <person name="Guillou S."/>
            <person name="Cros-Aarteil S."/>
            <person name="Calhoun S."/>
            <person name="Haridas S."/>
            <person name="Kuo A."/>
            <person name="Mondo S."/>
            <person name="Pangilinan J."/>
            <person name="Riley R."/>
            <person name="LaButti K."/>
            <person name="Andreopoulos B."/>
            <person name="Lipzen A."/>
            <person name="Chen C."/>
            <person name="Yan M."/>
            <person name="Daum C."/>
            <person name="Ng V."/>
            <person name="Clum A."/>
            <person name="Steindorff A."/>
            <person name="Ohm R.A."/>
            <person name="Martin F."/>
            <person name="Silar P."/>
            <person name="Natvig D.O."/>
            <person name="Lalanne C."/>
            <person name="Gautier V."/>
            <person name="Ament-Velasquez S.L."/>
            <person name="Kruys A."/>
            <person name="Hutchinson M.I."/>
            <person name="Powell A.J."/>
            <person name="Barry K."/>
            <person name="Miller A.N."/>
            <person name="Grigoriev I.V."/>
            <person name="Debuchy R."/>
            <person name="Gladieux P."/>
            <person name="Hiltunen Thoren M."/>
            <person name="Johannesson H."/>
        </authorList>
    </citation>
    <scope>NUCLEOTIDE SEQUENCE</scope>
    <source>
        <strain evidence="2">CBS 118394</strain>
    </source>
</reference>
<dbReference type="Proteomes" id="UP001283341">
    <property type="component" value="Unassembled WGS sequence"/>
</dbReference>
<dbReference type="InterPro" id="IPR000909">
    <property type="entry name" value="PLipase_C_PInositol-sp_X_dom"/>
</dbReference>
<dbReference type="Pfam" id="PF00388">
    <property type="entry name" value="PI-PLC-X"/>
    <property type="match status" value="1"/>
</dbReference>
<dbReference type="EMBL" id="JAUEDM010000001">
    <property type="protein sequence ID" value="KAK3329326.1"/>
    <property type="molecule type" value="Genomic_DNA"/>
</dbReference>
<feature type="domain" description="Phosphatidylinositol-specific phospholipase C X" evidence="1">
    <location>
        <begin position="163"/>
        <end position="337"/>
    </location>
</feature>
<protein>
    <submittedName>
        <fullName evidence="2">PLC-like phosphodiesterase</fullName>
    </submittedName>
</protein>
<gene>
    <name evidence="2" type="ORF">B0H66DRAFT_19250</name>
</gene>
<dbReference type="SUPFAM" id="SSF51695">
    <property type="entry name" value="PLC-like phosphodiesterases"/>
    <property type="match status" value="1"/>
</dbReference>
<dbReference type="PANTHER" id="PTHR13593:SF113">
    <property type="entry name" value="SI:DKEY-266F7.9"/>
    <property type="match status" value="1"/>
</dbReference>
<evidence type="ECO:0000313" key="3">
    <source>
        <dbReference type="Proteomes" id="UP001283341"/>
    </source>
</evidence>
<dbReference type="InterPro" id="IPR051057">
    <property type="entry name" value="PI-PLC_domain"/>
</dbReference>
<dbReference type="InterPro" id="IPR017946">
    <property type="entry name" value="PLC-like_Pdiesterase_TIM-brl"/>
</dbReference>
<organism evidence="2 3">
    <name type="scientific">Apodospora peruviana</name>
    <dbReference type="NCBI Taxonomy" id="516989"/>
    <lineage>
        <taxon>Eukaryota</taxon>
        <taxon>Fungi</taxon>
        <taxon>Dikarya</taxon>
        <taxon>Ascomycota</taxon>
        <taxon>Pezizomycotina</taxon>
        <taxon>Sordariomycetes</taxon>
        <taxon>Sordariomycetidae</taxon>
        <taxon>Sordariales</taxon>
        <taxon>Lasiosphaeriaceae</taxon>
        <taxon>Apodospora</taxon>
    </lineage>
</organism>
<reference evidence="2" key="2">
    <citation type="submission" date="2023-06" db="EMBL/GenBank/DDBJ databases">
        <authorList>
            <consortium name="Lawrence Berkeley National Laboratory"/>
            <person name="Haridas S."/>
            <person name="Hensen N."/>
            <person name="Bonometti L."/>
            <person name="Westerberg I."/>
            <person name="Brannstrom I.O."/>
            <person name="Guillou S."/>
            <person name="Cros-Aarteil S."/>
            <person name="Calhoun S."/>
            <person name="Kuo A."/>
            <person name="Mondo S."/>
            <person name="Pangilinan J."/>
            <person name="Riley R."/>
            <person name="Labutti K."/>
            <person name="Andreopoulos B."/>
            <person name="Lipzen A."/>
            <person name="Chen C."/>
            <person name="Yanf M."/>
            <person name="Daum C."/>
            <person name="Ng V."/>
            <person name="Clum A."/>
            <person name="Steindorff A."/>
            <person name="Ohm R."/>
            <person name="Martin F."/>
            <person name="Silar P."/>
            <person name="Natvig D."/>
            <person name="Lalanne C."/>
            <person name="Gautier V."/>
            <person name="Ament-Velasquez S.L."/>
            <person name="Kruys A."/>
            <person name="Hutchinson M.I."/>
            <person name="Powell A.J."/>
            <person name="Barry K."/>
            <person name="Miller A.N."/>
            <person name="Grigoriev I.V."/>
            <person name="Debuchy R."/>
            <person name="Gladieux P."/>
            <person name="Thoren M.H."/>
            <person name="Johannesson H."/>
        </authorList>
    </citation>
    <scope>NUCLEOTIDE SEQUENCE</scope>
    <source>
        <strain evidence="2">CBS 118394</strain>
    </source>
</reference>
<evidence type="ECO:0000259" key="1">
    <source>
        <dbReference type="SMART" id="SM00148"/>
    </source>
</evidence>
<accession>A0AAE0ME84</accession>
<proteinExistence type="predicted"/>
<comment type="caution">
    <text evidence="2">The sequence shown here is derived from an EMBL/GenBank/DDBJ whole genome shotgun (WGS) entry which is preliminary data.</text>
</comment>
<evidence type="ECO:0000313" key="2">
    <source>
        <dbReference type="EMBL" id="KAK3329326.1"/>
    </source>
</evidence>
<dbReference type="CDD" id="cd08586">
    <property type="entry name" value="PI-PLCc_BcPLC_like"/>
    <property type="match status" value="1"/>
</dbReference>
<dbReference type="Gene3D" id="3.20.20.190">
    <property type="entry name" value="Phosphatidylinositol (PI) phosphodiesterase"/>
    <property type="match status" value="1"/>
</dbReference>
<dbReference type="AlphaFoldDB" id="A0AAE0ME84"/>
<dbReference type="GO" id="GO:0006629">
    <property type="term" value="P:lipid metabolic process"/>
    <property type="evidence" value="ECO:0007669"/>
    <property type="project" value="InterPro"/>
</dbReference>
<dbReference type="GO" id="GO:0008081">
    <property type="term" value="F:phosphoric diester hydrolase activity"/>
    <property type="evidence" value="ECO:0007669"/>
    <property type="project" value="InterPro"/>
</dbReference>
<dbReference type="SMART" id="SM00148">
    <property type="entry name" value="PLCXc"/>
    <property type="match status" value="1"/>
</dbReference>
<name>A0AAE0ME84_9PEZI</name>